<evidence type="ECO:0000259" key="6">
    <source>
        <dbReference type="Pfam" id="PF00496"/>
    </source>
</evidence>
<evidence type="ECO:0000256" key="5">
    <source>
        <dbReference type="SAM" id="SignalP"/>
    </source>
</evidence>
<dbReference type="InterPro" id="IPR039424">
    <property type="entry name" value="SBP_5"/>
</dbReference>
<dbReference type="CDD" id="cd00995">
    <property type="entry name" value="PBP2_NikA_DppA_OppA_like"/>
    <property type="match status" value="1"/>
</dbReference>
<sequence length="527" mass="56798">MAVHTSRRLIGAAALAVTMLAAGCGYGPGSASEAPDPGTAVLDREADLIAATTAVPTGFDPHRERTSGERVYYYPVFDRLTRAETGGDIVPMLADSWETAPDAMSMRMSLRKGVEFHDGSPFDASALVASITRAQQLPDSVVAPFLTTLERIEIVGDHEVVLHYSAPTPDMPTVLAGPAGAMISPAALADPTRDLRVDPGTAGTGPYLVDKFVPSQSVRYVRAAEENWDPDAGQLARLEIRFIADDRTRDSAIRAGEIDVSYVNSVVAQSVRQAQLAAQGSTLRLVDVPTSQLAALWIQSDRLPDHRVREALVRGIDRDAIADGYYQGGCVPSAQLPREGFPGYVDDFVDPYPYDPAKARELAAEAGWTRFEISYTAGREALPVIVADNLAEIGVETVLRPGTSIEALTAFRTAQSDSFMYSMASEGTLADTVKWTTADSRLSYDDPELAALVEQASRAVDPEDRERINAQLVTAVAEAAIFVPICHYNTYFLVASDVVGFDEALNGESQFMMDLRYVGRVGEAEPS</sequence>
<comment type="caution">
    <text evidence="7">The sequence shown here is derived from an EMBL/GenBank/DDBJ whole genome shotgun (WGS) entry which is preliminary data.</text>
</comment>
<feature type="signal peptide" evidence="5">
    <location>
        <begin position="1"/>
        <end position="21"/>
    </location>
</feature>
<reference evidence="7 8" key="1">
    <citation type="submission" date="2019-07" db="EMBL/GenBank/DDBJ databases">
        <title>Genome sequencing of lignin-degrading bacterial isolates.</title>
        <authorList>
            <person name="Gladden J."/>
        </authorList>
    </citation>
    <scope>NUCLEOTIDE SEQUENCE [LARGE SCALE GENOMIC DNA]</scope>
    <source>
        <strain evidence="7 8">J45</strain>
    </source>
</reference>
<proteinExistence type="inferred from homology"/>
<dbReference type="SUPFAM" id="SSF53850">
    <property type="entry name" value="Periplasmic binding protein-like II"/>
    <property type="match status" value="1"/>
</dbReference>
<dbReference type="GO" id="GO:0043190">
    <property type="term" value="C:ATP-binding cassette (ABC) transporter complex"/>
    <property type="evidence" value="ECO:0007669"/>
    <property type="project" value="InterPro"/>
</dbReference>
<comment type="similarity">
    <text evidence="2">Belongs to the bacterial solute-binding protein 5 family.</text>
</comment>
<dbReference type="PANTHER" id="PTHR30290">
    <property type="entry name" value="PERIPLASMIC BINDING COMPONENT OF ABC TRANSPORTER"/>
    <property type="match status" value="1"/>
</dbReference>
<dbReference type="GO" id="GO:1904680">
    <property type="term" value="F:peptide transmembrane transporter activity"/>
    <property type="evidence" value="ECO:0007669"/>
    <property type="project" value="TreeGrafter"/>
</dbReference>
<evidence type="ECO:0000313" key="7">
    <source>
        <dbReference type="EMBL" id="TWH17993.1"/>
    </source>
</evidence>
<accession>A0A562E8C9</accession>
<dbReference type="Gene3D" id="3.10.105.10">
    <property type="entry name" value="Dipeptide-binding Protein, Domain 3"/>
    <property type="match status" value="1"/>
</dbReference>
<evidence type="ECO:0000313" key="8">
    <source>
        <dbReference type="Proteomes" id="UP000317573"/>
    </source>
</evidence>
<dbReference type="PANTHER" id="PTHR30290:SF10">
    <property type="entry name" value="PERIPLASMIC OLIGOPEPTIDE-BINDING PROTEIN-RELATED"/>
    <property type="match status" value="1"/>
</dbReference>
<comment type="subcellular location">
    <subcellularLocation>
        <location evidence="1">Cell envelope</location>
    </subcellularLocation>
</comment>
<dbReference type="EMBL" id="VLJT01000013">
    <property type="protein sequence ID" value="TWH17993.1"/>
    <property type="molecule type" value="Genomic_DNA"/>
</dbReference>
<evidence type="ECO:0000256" key="1">
    <source>
        <dbReference type="ARBA" id="ARBA00004196"/>
    </source>
</evidence>
<evidence type="ECO:0000256" key="4">
    <source>
        <dbReference type="ARBA" id="ARBA00022729"/>
    </source>
</evidence>
<dbReference type="GO" id="GO:0030313">
    <property type="term" value="C:cell envelope"/>
    <property type="evidence" value="ECO:0007669"/>
    <property type="project" value="UniProtKB-SubCell"/>
</dbReference>
<keyword evidence="4 5" id="KW-0732">Signal</keyword>
<dbReference type="Pfam" id="PF00496">
    <property type="entry name" value="SBP_bac_5"/>
    <property type="match status" value="1"/>
</dbReference>
<dbReference type="InterPro" id="IPR030678">
    <property type="entry name" value="Peptide/Ni-bd"/>
</dbReference>
<dbReference type="AlphaFoldDB" id="A0A562E8C9"/>
<dbReference type="Gene3D" id="3.90.76.10">
    <property type="entry name" value="Dipeptide-binding Protein, Domain 1"/>
    <property type="match status" value="1"/>
</dbReference>
<dbReference type="PROSITE" id="PS51257">
    <property type="entry name" value="PROKAR_LIPOPROTEIN"/>
    <property type="match status" value="1"/>
</dbReference>
<keyword evidence="3" id="KW-0813">Transport</keyword>
<organism evidence="7 8">
    <name type="scientific">Rhodococcus rhodochrous J45</name>
    <dbReference type="NCBI Taxonomy" id="935266"/>
    <lineage>
        <taxon>Bacteria</taxon>
        <taxon>Bacillati</taxon>
        <taxon>Actinomycetota</taxon>
        <taxon>Actinomycetes</taxon>
        <taxon>Mycobacteriales</taxon>
        <taxon>Nocardiaceae</taxon>
        <taxon>Rhodococcus</taxon>
    </lineage>
</organism>
<gene>
    <name evidence="7" type="ORF">L618_001600000370</name>
</gene>
<dbReference type="InterPro" id="IPR000914">
    <property type="entry name" value="SBP_5_dom"/>
</dbReference>
<dbReference type="Gene3D" id="3.40.190.10">
    <property type="entry name" value="Periplasmic binding protein-like II"/>
    <property type="match status" value="1"/>
</dbReference>
<dbReference type="Proteomes" id="UP000317573">
    <property type="component" value="Unassembled WGS sequence"/>
</dbReference>
<name>A0A562E8C9_RHORH</name>
<feature type="domain" description="Solute-binding protein family 5" evidence="6">
    <location>
        <begin position="89"/>
        <end position="432"/>
    </location>
</feature>
<evidence type="ECO:0000256" key="3">
    <source>
        <dbReference type="ARBA" id="ARBA00022448"/>
    </source>
</evidence>
<dbReference type="PIRSF" id="PIRSF002741">
    <property type="entry name" value="MppA"/>
    <property type="match status" value="1"/>
</dbReference>
<protein>
    <submittedName>
        <fullName evidence="7">Peptide/nickel transport system substrate-binding protein</fullName>
    </submittedName>
</protein>
<dbReference type="GO" id="GO:0015833">
    <property type="term" value="P:peptide transport"/>
    <property type="evidence" value="ECO:0007669"/>
    <property type="project" value="TreeGrafter"/>
</dbReference>
<evidence type="ECO:0000256" key="2">
    <source>
        <dbReference type="ARBA" id="ARBA00005695"/>
    </source>
</evidence>
<feature type="chain" id="PRO_5039334371" evidence="5">
    <location>
        <begin position="22"/>
        <end position="527"/>
    </location>
</feature>
<dbReference type="GO" id="GO:0042597">
    <property type="term" value="C:periplasmic space"/>
    <property type="evidence" value="ECO:0007669"/>
    <property type="project" value="UniProtKB-ARBA"/>
</dbReference>
<dbReference type="RefSeq" id="WP_085470520.1">
    <property type="nucleotide sequence ID" value="NZ_VLJT01000013.1"/>
</dbReference>